<evidence type="ECO:0000313" key="1">
    <source>
        <dbReference type="EMBL" id="KAL0638704.1"/>
    </source>
</evidence>
<proteinExistence type="predicted"/>
<dbReference type="SUPFAM" id="SSF57850">
    <property type="entry name" value="RING/U-box"/>
    <property type="match status" value="1"/>
</dbReference>
<accession>A0ABR3GS01</accession>
<dbReference type="Proteomes" id="UP001447188">
    <property type="component" value="Unassembled WGS sequence"/>
</dbReference>
<protein>
    <recommendedName>
        <fullName evidence="3">RING-type domain-containing protein</fullName>
    </recommendedName>
</protein>
<reference evidence="1 2" key="1">
    <citation type="submission" date="2024-02" db="EMBL/GenBank/DDBJ databases">
        <title>Discinaceae phylogenomics.</title>
        <authorList>
            <person name="Dirks A.C."/>
            <person name="James T.Y."/>
        </authorList>
    </citation>
    <scope>NUCLEOTIDE SEQUENCE [LARGE SCALE GENOMIC DNA]</scope>
    <source>
        <strain evidence="1 2">ACD0624</strain>
    </source>
</reference>
<organism evidence="1 2">
    <name type="scientific">Discina gigas</name>
    <dbReference type="NCBI Taxonomy" id="1032678"/>
    <lineage>
        <taxon>Eukaryota</taxon>
        <taxon>Fungi</taxon>
        <taxon>Dikarya</taxon>
        <taxon>Ascomycota</taxon>
        <taxon>Pezizomycotina</taxon>
        <taxon>Pezizomycetes</taxon>
        <taxon>Pezizales</taxon>
        <taxon>Discinaceae</taxon>
        <taxon>Discina</taxon>
    </lineage>
</organism>
<gene>
    <name evidence="1" type="ORF">Q9L58_002282</name>
</gene>
<evidence type="ECO:0000313" key="2">
    <source>
        <dbReference type="Proteomes" id="UP001447188"/>
    </source>
</evidence>
<evidence type="ECO:0008006" key="3">
    <source>
        <dbReference type="Google" id="ProtNLM"/>
    </source>
</evidence>
<keyword evidence="2" id="KW-1185">Reference proteome</keyword>
<sequence length="212" mass="25145">MDYSRYYASSYDYDAEQDYEDLLYQHEWIQREEADFEDFLERRDEQAKKDEQDYEDLLYQHEWIQREEADFEDFLERRDEQAKKDEQDFEDYLQRWNEQAKKDEQDFERYMERSAIRAWELEQTDRLGEKEVVKNPSRTDTSAAAAAVAAPQTPLADPVRLTAKCTICHHAPANTPCSHTVPFADCCDTSSVKREARCPVCKTAVVDRVLRT</sequence>
<dbReference type="EMBL" id="JBBBZM010000019">
    <property type="protein sequence ID" value="KAL0638704.1"/>
    <property type="molecule type" value="Genomic_DNA"/>
</dbReference>
<name>A0ABR3GS01_9PEZI</name>
<comment type="caution">
    <text evidence="1">The sequence shown here is derived from an EMBL/GenBank/DDBJ whole genome shotgun (WGS) entry which is preliminary data.</text>
</comment>